<comment type="caution">
    <text evidence="2">The sequence shown here is derived from an EMBL/GenBank/DDBJ whole genome shotgun (WGS) entry which is preliminary data.</text>
</comment>
<sequence>MKPPKFLKLIVNISYFLLALDLILSSLCYLYFLFGGSVKLESLDYITDIQNEESRIAAIVLFTLEIIYSAILFYAVYIIRKLIKDFEKERLYTKLQITGLNLAGKLIIGVFILQIIADFFTSIILDNRLKISLSFENDLGSPWLLIAIGLFLIYLSKIFKNSARLLEENELTV</sequence>
<keyword evidence="1" id="KW-0812">Transmembrane</keyword>
<evidence type="ECO:0000313" key="3">
    <source>
        <dbReference type="Proteomes" id="UP000605733"/>
    </source>
</evidence>
<evidence type="ECO:0000256" key="1">
    <source>
        <dbReference type="SAM" id="Phobius"/>
    </source>
</evidence>
<name>A0ABQ1WGA6_9FLAO</name>
<evidence type="ECO:0008006" key="4">
    <source>
        <dbReference type="Google" id="ProtNLM"/>
    </source>
</evidence>
<protein>
    <recommendedName>
        <fullName evidence="4">DUF2975 domain-containing protein</fullName>
    </recommendedName>
</protein>
<evidence type="ECO:0000313" key="2">
    <source>
        <dbReference type="EMBL" id="GGG28407.1"/>
    </source>
</evidence>
<feature type="transmembrane region" description="Helical" evidence="1">
    <location>
        <begin position="12"/>
        <end position="34"/>
    </location>
</feature>
<dbReference type="InterPro" id="IPR021354">
    <property type="entry name" value="DUF2975"/>
</dbReference>
<organism evidence="2 3">
    <name type="scientific">Christiangramia forsetii</name>
    <dbReference type="NCBI Taxonomy" id="411153"/>
    <lineage>
        <taxon>Bacteria</taxon>
        <taxon>Pseudomonadati</taxon>
        <taxon>Bacteroidota</taxon>
        <taxon>Flavobacteriia</taxon>
        <taxon>Flavobacteriales</taxon>
        <taxon>Flavobacteriaceae</taxon>
        <taxon>Christiangramia</taxon>
    </lineage>
</organism>
<keyword evidence="3" id="KW-1185">Reference proteome</keyword>
<gene>
    <name evidence="2" type="ORF">GCM10011532_09810</name>
</gene>
<feature type="transmembrane region" description="Helical" evidence="1">
    <location>
        <begin position="100"/>
        <end position="120"/>
    </location>
</feature>
<dbReference type="RefSeq" id="WP_011711391.1">
    <property type="nucleotide sequence ID" value="NZ_BMIX01000002.1"/>
</dbReference>
<dbReference type="EMBL" id="BMIX01000002">
    <property type="protein sequence ID" value="GGG28407.1"/>
    <property type="molecule type" value="Genomic_DNA"/>
</dbReference>
<reference evidence="3" key="1">
    <citation type="journal article" date="2019" name="Int. J. Syst. Evol. Microbiol.">
        <title>The Global Catalogue of Microorganisms (GCM) 10K type strain sequencing project: providing services to taxonomists for standard genome sequencing and annotation.</title>
        <authorList>
            <consortium name="The Broad Institute Genomics Platform"/>
            <consortium name="The Broad Institute Genome Sequencing Center for Infectious Disease"/>
            <person name="Wu L."/>
            <person name="Ma J."/>
        </authorList>
    </citation>
    <scope>NUCLEOTIDE SEQUENCE [LARGE SCALE GENOMIC DNA]</scope>
    <source>
        <strain evidence="3">CGMCC 1.15422</strain>
    </source>
</reference>
<dbReference type="Proteomes" id="UP000605733">
    <property type="component" value="Unassembled WGS sequence"/>
</dbReference>
<keyword evidence="1" id="KW-1133">Transmembrane helix</keyword>
<keyword evidence="1" id="KW-0472">Membrane</keyword>
<dbReference type="Pfam" id="PF11188">
    <property type="entry name" value="DUF2975"/>
    <property type="match status" value="1"/>
</dbReference>
<accession>A0ABQ1WGA6</accession>
<feature type="transmembrane region" description="Helical" evidence="1">
    <location>
        <begin position="54"/>
        <end position="79"/>
    </location>
</feature>
<proteinExistence type="predicted"/>
<feature type="transmembrane region" description="Helical" evidence="1">
    <location>
        <begin position="140"/>
        <end position="159"/>
    </location>
</feature>